<dbReference type="PROSITE" id="PS50109">
    <property type="entry name" value="HIS_KIN"/>
    <property type="match status" value="1"/>
</dbReference>
<dbReference type="PANTHER" id="PTHR43711:SF29">
    <property type="entry name" value="HISTIDINE KINASE"/>
    <property type="match status" value="1"/>
</dbReference>
<dbReference type="InterPro" id="IPR007890">
    <property type="entry name" value="CHASE2"/>
</dbReference>
<dbReference type="Gene3D" id="1.10.287.130">
    <property type="match status" value="1"/>
</dbReference>
<name>A0A6M0RMQ2_9CYAN</name>
<evidence type="ECO:0000256" key="1">
    <source>
        <dbReference type="ARBA" id="ARBA00000085"/>
    </source>
</evidence>
<dbReference type="InterPro" id="IPR036097">
    <property type="entry name" value="HisK_dim/P_sf"/>
</dbReference>
<feature type="transmembrane region" description="Helical" evidence="9">
    <location>
        <begin position="353"/>
        <end position="371"/>
    </location>
</feature>
<comment type="caution">
    <text evidence="11">The sequence shown here is derived from an EMBL/GenBank/DDBJ whole genome shotgun (WGS) entry which is preliminary data.</text>
</comment>
<dbReference type="SUPFAM" id="SSF47384">
    <property type="entry name" value="Homodimeric domain of signal transducing histidine kinase"/>
    <property type="match status" value="1"/>
</dbReference>
<evidence type="ECO:0000259" key="10">
    <source>
        <dbReference type="PROSITE" id="PS50109"/>
    </source>
</evidence>
<dbReference type="Proteomes" id="UP000481033">
    <property type="component" value="Unassembled WGS sequence"/>
</dbReference>
<gene>
    <name evidence="11" type="ORF">DXZ20_17495</name>
</gene>
<evidence type="ECO:0000256" key="2">
    <source>
        <dbReference type="ARBA" id="ARBA00006402"/>
    </source>
</evidence>
<reference evidence="11 12" key="1">
    <citation type="journal article" date="2020" name="Microb. Ecol.">
        <title>Ecogenomics of the Marine Benthic Filamentous Cyanobacterium Adonisia.</title>
        <authorList>
            <person name="Walter J.M."/>
            <person name="Coutinho F.H."/>
            <person name="Leomil L."/>
            <person name="Hargreaves P.I."/>
            <person name="Campeao M.E."/>
            <person name="Vieira V.V."/>
            <person name="Silva B.S."/>
            <person name="Fistarol G.O."/>
            <person name="Salomon P.S."/>
            <person name="Sawabe T."/>
            <person name="Mino S."/>
            <person name="Hosokawa M."/>
            <person name="Miyashita H."/>
            <person name="Maruyama F."/>
            <person name="van Verk M.C."/>
            <person name="Dutilh B.E."/>
            <person name="Thompson C.C."/>
            <person name="Thompson F.L."/>
        </authorList>
    </citation>
    <scope>NUCLEOTIDE SEQUENCE [LARGE SCALE GENOMIC DNA]</scope>
    <source>
        <strain evidence="11 12">CCMR0081</strain>
    </source>
</reference>
<comment type="similarity">
    <text evidence="2">In the N-terminal section; belongs to the phytochrome family.</text>
</comment>
<dbReference type="InterPro" id="IPR005467">
    <property type="entry name" value="His_kinase_dom"/>
</dbReference>
<dbReference type="SMART" id="SM00387">
    <property type="entry name" value="HATPase_c"/>
    <property type="match status" value="1"/>
</dbReference>
<dbReference type="Pfam" id="PF05226">
    <property type="entry name" value="CHASE2"/>
    <property type="match status" value="1"/>
</dbReference>
<dbReference type="SUPFAM" id="SSF55874">
    <property type="entry name" value="ATPase domain of HSP90 chaperone/DNA topoisomerase II/histidine kinase"/>
    <property type="match status" value="1"/>
</dbReference>
<dbReference type="EMBL" id="QXHD01000004">
    <property type="protein sequence ID" value="NEZ57436.1"/>
    <property type="molecule type" value="Genomic_DNA"/>
</dbReference>
<protein>
    <recommendedName>
        <fullName evidence="8">Circadian input-output histidine kinase CikA</fullName>
        <ecNumber evidence="3">2.7.13.3</ecNumber>
    </recommendedName>
</protein>
<dbReference type="EC" id="2.7.13.3" evidence="3"/>
<feature type="domain" description="Histidine kinase" evidence="10">
    <location>
        <begin position="463"/>
        <end position="684"/>
    </location>
</feature>
<dbReference type="SMART" id="SM00388">
    <property type="entry name" value="HisKA"/>
    <property type="match status" value="1"/>
</dbReference>
<evidence type="ECO:0000256" key="7">
    <source>
        <dbReference type="ARBA" id="ARBA00023012"/>
    </source>
</evidence>
<dbReference type="Pfam" id="PF00512">
    <property type="entry name" value="HisKA"/>
    <property type="match status" value="1"/>
</dbReference>
<feature type="transmembrane region" description="Helical" evidence="9">
    <location>
        <begin position="377"/>
        <end position="398"/>
    </location>
</feature>
<dbReference type="InterPro" id="IPR050736">
    <property type="entry name" value="Sensor_HK_Regulatory"/>
</dbReference>
<accession>A0A6M0RMQ2</accession>
<dbReference type="InterPro" id="IPR004358">
    <property type="entry name" value="Sig_transdc_His_kin-like_C"/>
</dbReference>
<dbReference type="PANTHER" id="PTHR43711">
    <property type="entry name" value="TWO-COMPONENT HISTIDINE KINASE"/>
    <property type="match status" value="1"/>
</dbReference>
<dbReference type="FunFam" id="3.30.565.10:FF:000010">
    <property type="entry name" value="Sensor histidine kinase RcsC"/>
    <property type="match status" value="1"/>
</dbReference>
<dbReference type="CDD" id="cd00082">
    <property type="entry name" value="HisKA"/>
    <property type="match status" value="1"/>
</dbReference>
<dbReference type="Pfam" id="PF02518">
    <property type="entry name" value="HATPase_c"/>
    <property type="match status" value="1"/>
</dbReference>
<keyword evidence="4" id="KW-0597">Phosphoprotein</keyword>
<dbReference type="RefSeq" id="WP_163699525.1">
    <property type="nucleotide sequence ID" value="NZ_QXHD01000004.1"/>
</dbReference>
<evidence type="ECO:0000256" key="8">
    <source>
        <dbReference type="ARBA" id="ARBA00074306"/>
    </source>
</evidence>
<evidence type="ECO:0000256" key="5">
    <source>
        <dbReference type="ARBA" id="ARBA00022679"/>
    </source>
</evidence>
<keyword evidence="9" id="KW-1133">Transmembrane helix</keyword>
<dbReference type="PRINTS" id="PR00344">
    <property type="entry name" value="BCTRLSENSOR"/>
</dbReference>
<dbReference type="InterPro" id="IPR003594">
    <property type="entry name" value="HATPase_dom"/>
</dbReference>
<keyword evidence="9" id="KW-0472">Membrane</keyword>
<evidence type="ECO:0000313" key="12">
    <source>
        <dbReference type="Proteomes" id="UP000481033"/>
    </source>
</evidence>
<evidence type="ECO:0000256" key="3">
    <source>
        <dbReference type="ARBA" id="ARBA00012438"/>
    </source>
</evidence>
<evidence type="ECO:0000256" key="6">
    <source>
        <dbReference type="ARBA" id="ARBA00022777"/>
    </source>
</evidence>
<sequence length="822" mass="90657">MIFGTWGSIRNQIAVLQVGLLPGLLFLGLITAGRLAGAFQPLEWQALDAFLRSHPQEPTDERILLVSINEETIQSIGTYPIPDRPLAKVLHTLHSHEPRVIGLDLFRDLPVEPGHNELRTTLQDIENIIGIEKVLYPIIPPPHTIPAERVGFVDAPFDQDGWQRRAILGTQTDQGFRFSLALLLAQTYLEQENILIGNGYKDPTTIRFGDTEIPRLQSNFGSYVNLDTGDGAVQTLLNFRQSAQPFRVVTFQDVLSGNINPDWIRDRIVLIGVTTPSIKDYSNAATQSVISPELDFVYGVEIQAHTVSQIISAALEQRPLFRSWSDPEEYLWIIGWGLVGIALAGYTRKPLHGLLWVSLSTATIVGISYIMLLTGWWIPWVPAVASLLLSSAGLAAFYQYDRVIQTKVKAQQQTVAILEEAKSALELTVAERTAELRQSNVELNQAKEVAEAASHAKSNFLAHMSHELKTPLNAILGFSQLVASDNNISATSQKRIQMISQSGEHLLELINDILSMAKLESNQQTLRQDPFALSTLITTIESLFRLRIEQKGLQFIVEISPTMPKELIGDAPKLRQVLINLLGNALKFTQAGYIALRVGHTKYQQSGLSLQFEIEDTGEGIAESELYKLFIPFLQTESGENSKTGTGLGLPISQQLAQLMAGDIQVSSQLGKGSIFTFTAHVLVKSDELGSSKSSTDTVISHQKILKVPATTVVPSAVEVPINLGNAVEQPKDATLVKKEVIPVDVTTNNSLTVALATMPPDWLVKLHQAAQRLNGKQVKVLLQDIPPSQILATKQLMAFAKDYEYAKIAQLVDRCLQQQDD</sequence>
<keyword evidence="5" id="KW-0808">Transferase</keyword>
<organism evidence="11 12">
    <name type="scientific">Adonisia turfae CCMR0081</name>
    <dbReference type="NCBI Taxonomy" id="2292702"/>
    <lineage>
        <taxon>Bacteria</taxon>
        <taxon>Bacillati</taxon>
        <taxon>Cyanobacteriota</taxon>
        <taxon>Adonisia</taxon>
        <taxon>Adonisia turfae</taxon>
    </lineage>
</organism>
<dbReference type="SMART" id="SM01080">
    <property type="entry name" value="CHASE2"/>
    <property type="match status" value="1"/>
</dbReference>
<evidence type="ECO:0000256" key="9">
    <source>
        <dbReference type="SAM" id="Phobius"/>
    </source>
</evidence>
<keyword evidence="7" id="KW-0902">Two-component regulatory system</keyword>
<feature type="transmembrane region" description="Helical" evidence="9">
    <location>
        <begin position="330"/>
        <end position="346"/>
    </location>
</feature>
<keyword evidence="6" id="KW-0418">Kinase</keyword>
<dbReference type="GO" id="GO:0000155">
    <property type="term" value="F:phosphorelay sensor kinase activity"/>
    <property type="evidence" value="ECO:0007669"/>
    <property type="project" value="InterPro"/>
</dbReference>
<keyword evidence="9" id="KW-0812">Transmembrane</keyword>
<dbReference type="CDD" id="cd16922">
    <property type="entry name" value="HATPase_EvgS-ArcB-TorS-like"/>
    <property type="match status" value="1"/>
</dbReference>
<dbReference type="Gene3D" id="3.30.565.10">
    <property type="entry name" value="Histidine kinase-like ATPase, C-terminal domain"/>
    <property type="match status" value="1"/>
</dbReference>
<comment type="catalytic activity">
    <reaction evidence="1">
        <text>ATP + protein L-histidine = ADP + protein N-phospho-L-histidine.</text>
        <dbReference type="EC" id="2.7.13.3"/>
    </reaction>
</comment>
<evidence type="ECO:0000313" key="11">
    <source>
        <dbReference type="EMBL" id="NEZ57436.1"/>
    </source>
</evidence>
<keyword evidence="12" id="KW-1185">Reference proteome</keyword>
<dbReference type="AlphaFoldDB" id="A0A6M0RMQ2"/>
<evidence type="ECO:0000256" key="4">
    <source>
        <dbReference type="ARBA" id="ARBA00022553"/>
    </source>
</evidence>
<dbReference type="InterPro" id="IPR003661">
    <property type="entry name" value="HisK_dim/P_dom"/>
</dbReference>
<dbReference type="InterPro" id="IPR036890">
    <property type="entry name" value="HATPase_C_sf"/>
</dbReference>
<proteinExistence type="inferred from homology"/>